<dbReference type="RefSeq" id="XP_005774593.1">
    <property type="nucleotide sequence ID" value="XM_005774536.1"/>
</dbReference>
<evidence type="ECO:0008006" key="6">
    <source>
        <dbReference type="Google" id="ProtNLM"/>
    </source>
</evidence>
<evidence type="ECO:0000256" key="3">
    <source>
        <dbReference type="PROSITE-ProRule" id="PRU00103"/>
    </source>
</evidence>
<sequence>MRDNLTTILRGRRVRLVPYLPLHVPRYHRWMQDEELQRLTCSEPLTLAEEYANQLSWREDASKATFIVCALDGHSANTDEPTAVDDLTAGMCGDVPRVAYLVAKITDDNDASRRLFEGLGFAVHKHLAVFEQTELRLPASGARALCERHWAAEAERAPARGPGEQHRRQPEVGGRADALLTRLCDTEADSSARRDAASLLAALPVASISSEQLSLLARQLASPHNCDVGGGAISVRRAALLALTQLCGQPDGLAAVAATCLPVVRELLSDADADAREMAVRAMSALGELADCAALVGRLEDEEGDVRSAAADALVVLRAALCAADVGAVAVLCVSHGQEEDASVRGAAASALARLDAQEHADAVADLLGDADHSVRSAATAAMKRWGM</sequence>
<dbReference type="InterPro" id="IPR016024">
    <property type="entry name" value="ARM-type_fold"/>
</dbReference>
<reference evidence="4" key="2">
    <citation type="submission" date="2024-10" db="UniProtKB">
        <authorList>
            <consortium name="EnsemblProtists"/>
        </authorList>
    </citation>
    <scope>IDENTIFICATION</scope>
</reference>
<dbReference type="Gene3D" id="1.25.10.10">
    <property type="entry name" value="Leucine-rich Repeat Variant"/>
    <property type="match status" value="2"/>
</dbReference>
<evidence type="ECO:0000313" key="4">
    <source>
        <dbReference type="EnsemblProtists" id="EOD22164"/>
    </source>
</evidence>
<dbReference type="GeneID" id="17267711"/>
<dbReference type="AlphaFoldDB" id="A0A0D3JF79"/>
<dbReference type="eggNOG" id="KOG4135">
    <property type="taxonomic scope" value="Eukaryota"/>
</dbReference>
<evidence type="ECO:0000256" key="1">
    <source>
        <dbReference type="ARBA" id="ARBA00022679"/>
    </source>
</evidence>
<proteinExistence type="predicted"/>
<keyword evidence="5" id="KW-1185">Reference proteome</keyword>
<dbReference type="PROSITE" id="PS50077">
    <property type="entry name" value="HEAT_REPEAT"/>
    <property type="match status" value="1"/>
</dbReference>
<dbReference type="HOGENOM" id="CLU_712569_0_0_1"/>
<dbReference type="STRING" id="2903.R1EMR0"/>
<name>A0A0D3JF79_EMIH1</name>
<dbReference type="Pfam" id="PF13646">
    <property type="entry name" value="HEAT_2"/>
    <property type="match status" value="1"/>
</dbReference>
<organism evidence="4 5">
    <name type="scientific">Emiliania huxleyi (strain CCMP1516)</name>
    <dbReference type="NCBI Taxonomy" id="280463"/>
    <lineage>
        <taxon>Eukaryota</taxon>
        <taxon>Haptista</taxon>
        <taxon>Haptophyta</taxon>
        <taxon>Prymnesiophyceae</taxon>
        <taxon>Isochrysidales</taxon>
        <taxon>Noelaerhabdaceae</taxon>
        <taxon>Emiliania</taxon>
    </lineage>
</organism>
<dbReference type="EnsemblProtists" id="EOD22164">
    <property type="protein sequence ID" value="EOD22164"/>
    <property type="gene ID" value="EMIHUDRAFT_450705"/>
</dbReference>
<dbReference type="InterPro" id="IPR021133">
    <property type="entry name" value="HEAT_type_2"/>
</dbReference>
<dbReference type="KEGG" id="ehx:EMIHUDRAFT_450705"/>
<dbReference type="PANTHER" id="PTHR13256">
    <property type="entry name" value="N-ACETYLTRANSFERASE 9"/>
    <property type="match status" value="1"/>
</dbReference>
<feature type="repeat" description="HEAT" evidence="3">
    <location>
        <begin position="260"/>
        <end position="298"/>
    </location>
</feature>
<dbReference type="InterPro" id="IPR016181">
    <property type="entry name" value="Acyl_CoA_acyltransferase"/>
</dbReference>
<dbReference type="SUPFAM" id="SSF55729">
    <property type="entry name" value="Acyl-CoA N-acyltransferases (Nat)"/>
    <property type="match status" value="1"/>
</dbReference>
<dbReference type="InterPro" id="IPR039135">
    <property type="entry name" value="NAT9-like"/>
</dbReference>
<dbReference type="PANTHER" id="PTHR13256:SF16">
    <property type="entry name" value="ALPHA_BETA-TUBULIN-N-ACETYLTRANSFERASE 9"/>
    <property type="match status" value="1"/>
</dbReference>
<dbReference type="Proteomes" id="UP000013827">
    <property type="component" value="Unassembled WGS sequence"/>
</dbReference>
<keyword evidence="2" id="KW-0012">Acyltransferase</keyword>
<dbReference type="PaxDb" id="2903-EOD22164"/>
<dbReference type="InterPro" id="IPR011989">
    <property type="entry name" value="ARM-like"/>
</dbReference>
<keyword evidence="1" id="KW-0808">Transferase</keyword>
<protein>
    <recommendedName>
        <fullName evidence="6">N-acetyltransferase domain-containing protein</fullName>
    </recommendedName>
</protein>
<evidence type="ECO:0000313" key="5">
    <source>
        <dbReference type="Proteomes" id="UP000013827"/>
    </source>
</evidence>
<reference evidence="5" key="1">
    <citation type="journal article" date="2013" name="Nature">
        <title>Pan genome of the phytoplankton Emiliania underpins its global distribution.</title>
        <authorList>
            <person name="Read B.A."/>
            <person name="Kegel J."/>
            <person name="Klute M.J."/>
            <person name="Kuo A."/>
            <person name="Lefebvre S.C."/>
            <person name="Maumus F."/>
            <person name="Mayer C."/>
            <person name="Miller J."/>
            <person name="Monier A."/>
            <person name="Salamov A."/>
            <person name="Young J."/>
            <person name="Aguilar M."/>
            <person name="Claverie J.M."/>
            <person name="Frickenhaus S."/>
            <person name="Gonzalez K."/>
            <person name="Herman E.K."/>
            <person name="Lin Y.C."/>
            <person name="Napier J."/>
            <person name="Ogata H."/>
            <person name="Sarno A.F."/>
            <person name="Shmutz J."/>
            <person name="Schroeder D."/>
            <person name="de Vargas C."/>
            <person name="Verret F."/>
            <person name="von Dassow P."/>
            <person name="Valentin K."/>
            <person name="Van de Peer Y."/>
            <person name="Wheeler G."/>
            <person name="Dacks J.B."/>
            <person name="Delwiche C.F."/>
            <person name="Dyhrman S.T."/>
            <person name="Glockner G."/>
            <person name="John U."/>
            <person name="Richards T."/>
            <person name="Worden A.Z."/>
            <person name="Zhang X."/>
            <person name="Grigoriev I.V."/>
            <person name="Allen A.E."/>
            <person name="Bidle K."/>
            <person name="Borodovsky M."/>
            <person name="Bowler C."/>
            <person name="Brownlee C."/>
            <person name="Cock J.M."/>
            <person name="Elias M."/>
            <person name="Gladyshev V.N."/>
            <person name="Groth M."/>
            <person name="Guda C."/>
            <person name="Hadaegh A."/>
            <person name="Iglesias-Rodriguez M.D."/>
            <person name="Jenkins J."/>
            <person name="Jones B.M."/>
            <person name="Lawson T."/>
            <person name="Leese F."/>
            <person name="Lindquist E."/>
            <person name="Lobanov A."/>
            <person name="Lomsadze A."/>
            <person name="Malik S.B."/>
            <person name="Marsh M.E."/>
            <person name="Mackinder L."/>
            <person name="Mock T."/>
            <person name="Mueller-Roeber B."/>
            <person name="Pagarete A."/>
            <person name="Parker M."/>
            <person name="Probert I."/>
            <person name="Quesneville H."/>
            <person name="Raines C."/>
            <person name="Rensing S.A."/>
            <person name="Riano-Pachon D.M."/>
            <person name="Richier S."/>
            <person name="Rokitta S."/>
            <person name="Shiraiwa Y."/>
            <person name="Soanes D.M."/>
            <person name="van der Giezen M."/>
            <person name="Wahlund T.M."/>
            <person name="Williams B."/>
            <person name="Wilson W."/>
            <person name="Wolfe G."/>
            <person name="Wurch L.L."/>
        </authorList>
    </citation>
    <scope>NUCLEOTIDE SEQUENCE</scope>
</reference>
<dbReference type="GO" id="GO:0008080">
    <property type="term" value="F:N-acetyltransferase activity"/>
    <property type="evidence" value="ECO:0007669"/>
    <property type="project" value="InterPro"/>
</dbReference>
<accession>A0A0D3JF79</accession>
<dbReference type="Gene3D" id="3.40.630.30">
    <property type="match status" value="1"/>
</dbReference>
<evidence type="ECO:0000256" key="2">
    <source>
        <dbReference type="ARBA" id="ARBA00023315"/>
    </source>
</evidence>
<dbReference type="SUPFAM" id="SSF48371">
    <property type="entry name" value="ARM repeat"/>
    <property type="match status" value="1"/>
</dbReference>